<dbReference type="Proteomes" id="UP000305874">
    <property type="component" value="Unassembled WGS sequence"/>
</dbReference>
<organism evidence="2 3">
    <name type="scientific">Pseudoalteromonas ruthenica</name>
    <dbReference type="NCBI Taxonomy" id="151081"/>
    <lineage>
        <taxon>Bacteria</taxon>
        <taxon>Pseudomonadati</taxon>
        <taxon>Pseudomonadota</taxon>
        <taxon>Gammaproteobacteria</taxon>
        <taxon>Alteromonadales</taxon>
        <taxon>Pseudoalteromonadaceae</taxon>
        <taxon>Pseudoalteromonas</taxon>
    </lineage>
</organism>
<dbReference type="PROSITE" id="PS51257">
    <property type="entry name" value="PROKAR_LIPOPROTEIN"/>
    <property type="match status" value="1"/>
</dbReference>
<reference evidence="3" key="2">
    <citation type="submission" date="2019-06" db="EMBL/GenBank/DDBJ databases">
        <title>Co-occurence of chitin degradation, pigmentation and bioactivity in marine Pseudoalteromonas.</title>
        <authorList>
            <person name="Sonnenschein E.C."/>
            <person name="Bech P.K."/>
        </authorList>
    </citation>
    <scope>NUCLEOTIDE SEQUENCE [LARGE SCALE GENOMIC DNA]</scope>
    <source>
        <strain evidence="3">S2897</strain>
    </source>
</reference>
<proteinExistence type="predicted"/>
<evidence type="ECO:0008006" key="4">
    <source>
        <dbReference type="Google" id="ProtNLM"/>
    </source>
</evidence>
<sequence length="139" mass="15473">MKNSMLVFLVLLLAGCQATRFHNPEGVAQNQLAYIFKQPHKPFSSKPSAFINAVFDANGSLVMQFKPMQNAIQEAYLKPGEYKFILQCNYGGGATDAEIIAVVEVGKSYRYSCGITPEKVYIGARILHKSYAIFEEVEI</sequence>
<name>A0A5S3Z370_9GAMM</name>
<dbReference type="RefSeq" id="WP_138548470.1">
    <property type="nucleotide sequence ID" value="NZ_PNCG01000013.1"/>
</dbReference>
<evidence type="ECO:0000313" key="3">
    <source>
        <dbReference type="Proteomes" id="UP000305874"/>
    </source>
</evidence>
<comment type="caution">
    <text evidence="2">The sequence shown here is derived from an EMBL/GenBank/DDBJ whole genome shotgun (WGS) entry which is preliminary data.</text>
</comment>
<protein>
    <recommendedName>
        <fullName evidence="4">Lipoprotein</fullName>
    </recommendedName>
</protein>
<feature type="chain" id="PRO_5024279016" description="Lipoprotein" evidence="1">
    <location>
        <begin position="19"/>
        <end position="139"/>
    </location>
</feature>
<evidence type="ECO:0000256" key="1">
    <source>
        <dbReference type="SAM" id="SignalP"/>
    </source>
</evidence>
<gene>
    <name evidence="2" type="ORF">CWC05_12760</name>
</gene>
<feature type="signal peptide" evidence="1">
    <location>
        <begin position="1"/>
        <end position="18"/>
    </location>
</feature>
<evidence type="ECO:0000313" key="2">
    <source>
        <dbReference type="EMBL" id="TMP86663.1"/>
    </source>
</evidence>
<reference evidence="2 3" key="1">
    <citation type="submission" date="2017-12" db="EMBL/GenBank/DDBJ databases">
        <authorList>
            <person name="Paulsen S."/>
            <person name="Gram L.K."/>
        </authorList>
    </citation>
    <scope>NUCLEOTIDE SEQUENCE [LARGE SCALE GENOMIC DNA]</scope>
    <source>
        <strain evidence="2 3">S2897</strain>
    </source>
</reference>
<dbReference type="AlphaFoldDB" id="A0A5S3Z370"/>
<dbReference type="EMBL" id="PNCG01000013">
    <property type="protein sequence ID" value="TMP86663.1"/>
    <property type="molecule type" value="Genomic_DNA"/>
</dbReference>
<accession>A0A5S3Z370</accession>
<keyword evidence="1" id="KW-0732">Signal</keyword>